<dbReference type="EMBL" id="CP002085">
    <property type="protein sequence ID" value="ADK83426.1"/>
    <property type="molecule type" value="Genomic_DNA"/>
</dbReference>
<dbReference type="KEGG" id="dbr:Deba_0047"/>
<gene>
    <name evidence="2" type="ordered locus">Deba_0047</name>
</gene>
<dbReference type="AlphaFoldDB" id="E1QDA7"/>
<dbReference type="InterPro" id="IPR038720">
    <property type="entry name" value="YprB_RNase_H-like_dom"/>
</dbReference>
<dbReference type="PANTHER" id="PTHR38462:SF1">
    <property type="entry name" value="YPRB RIBONUCLEASE H-LIKE DOMAIN-CONTAINING PROTEIN"/>
    <property type="match status" value="1"/>
</dbReference>
<keyword evidence="3" id="KW-1185">Reference proteome</keyword>
<organism evidence="2 3">
    <name type="scientific">Desulfarculus baarsii (strain ATCC 33931 / DSM 2075 / LMG 7858 / VKM B-1802 / 2st14)</name>
    <dbReference type="NCBI Taxonomy" id="644282"/>
    <lineage>
        <taxon>Bacteria</taxon>
        <taxon>Pseudomonadati</taxon>
        <taxon>Thermodesulfobacteriota</taxon>
        <taxon>Desulfarculia</taxon>
        <taxon>Desulfarculales</taxon>
        <taxon>Desulfarculaceae</taxon>
        <taxon>Desulfarculus</taxon>
    </lineage>
</organism>
<dbReference type="PANTHER" id="PTHR38462">
    <property type="entry name" value="EXONUCLEASE-LIKE PROTEIN"/>
    <property type="match status" value="1"/>
</dbReference>
<evidence type="ECO:0000313" key="3">
    <source>
        <dbReference type="Proteomes" id="UP000009047"/>
    </source>
</evidence>
<dbReference type="Proteomes" id="UP000009047">
    <property type="component" value="Chromosome"/>
</dbReference>
<reference evidence="2 3" key="1">
    <citation type="journal article" date="2010" name="Stand. Genomic Sci.">
        <title>Complete genome sequence of Desulfarculus baarsii type strain (2st14).</title>
        <authorList>
            <person name="Sun H."/>
            <person name="Spring S."/>
            <person name="Lapidus A."/>
            <person name="Davenport K."/>
            <person name="Del Rio T.G."/>
            <person name="Tice H."/>
            <person name="Nolan M."/>
            <person name="Copeland A."/>
            <person name="Cheng J.F."/>
            <person name="Lucas S."/>
            <person name="Tapia R."/>
            <person name="Goodwin L."/>
            <person name="Pitluck S."/>
            <person name="Ivanova N."/>
            <person name="Pagani I."/>
            <person name="Mavromatis K."/>
            <person name="Ovchinnikova G."/>
            <person name="Pati A."/>
            <person name="Chen A."/>
            <person name="Palaniappan K."/>
            <person name="Hauser L."/>
            <person name="Chang Y.J."/>
            <person name="Jeffries C.D."/>
            <person name="Detter J.C."/>
            <person name="Han C."/>
            <person name="Rohde M."/>
            <person name="Brambilla E."/>
            <person name="Goker M."/>
            <person name="Woyke T."/>
            <person name="Bristow J."/>
            <person name="Eisen J.A."/>
            <person name="Markowitz V."/>
            <person name="Hugenholtz P."/>
            <person name="Kyrpides N.C."/>
            <person name="Klenk H.P."/>
            <person name="Land M."/>
        </authorList>
    </citation>
    <scope>NUCLEOTIDE SEQUENCE [LARGE SCALE GENOMIC DNA]</scope>
    <source>
        <strain evidence="3">ATCC 33931 / DSM 2075 / LMG 7858 / VKM B-1802 / 2st14</strain>
    </source>
</reference>
<dbReference type="Pfam" id="PF13482">
    <property type="entry name" value="RNase_H_2"/>
    <property type="match status" value="1"/>
</dbReference>
<dbReference type="InterPro" id="IPR012337">
    <property type="entry name" value="RNaseH-like_sf"/>
</dbReference>
<proteinExistence type="predicted"/>
<accession>E1QDA7</accession>
<dbReference type="SUPFAM" id="SSF53098">
    <property type="entry name" value="Ribonuclease H-like"/>
    <property type="match status" value="1"/>
</dbReference>
<sequence>MLKRTFLHISGVGPKRERAIWRAGVESWEDFLDRGQRLLPAGLHNLGRPVVERSLEALQRPDAAKTLAAMLPPAEHWRLWPHFDRVVYLDIETGGDPDQWGGVTVVGLYDGQTVRQFVAGQNIHQLDHAMHGADIVVTFAGASFDIPVLRAVFHNLWLPPAHIDLRWTLKRVGLTGGLKRIEKQLGLTRPPGVDGLGGLDAVHLWARHQAGDPSALPTLLAYNACDIVNLQPLLALAHDRLRQTLLAQAG</sequence>
<evidence type="ECO:0000259" key="1">
    <source>
        <dbReference type="Pfam" id="PF13482"/>
    </source>
</evidence>
<protein>
    <recommendedName>
        <fullName evidence="1">YprB ribonuclease H-like domain-containing protein</fullName>
    </recommendedName>
</protein>
<evidence type="ECO:0000313" key="2">
    <source>
        <dbReference type="EMBL" id="ADK83426.1"/>
    </source>
</evidence>
<dbReference type="STRING" id="644282.Deba_0047"/>
<dbReference type="RefSeq" id="WP_013256882.1">
    <property type="nucleotide sequence ID" value="NC_014365.1"/>
</dbReference>
<feature type="domain" description="YprB ribonuclease H-like" evidence="1">
    <location>
        <begin position="87"/>
        <end position="235"/>
    </location>
</feature>
<dbReference type="eggNOG" id="COG3359">
    <property type="taxonomic scope" value="Bacteria"/>
</dbReference>
<name>E1QDA7_DESB2</name>
<dbReference type="HOGENOM" id="CLU_073770_0_0_7"/>